<dbReference type="InterPro" id="IPR010982">
    <property type="entry name" value="Lambda_DNA-bd_dom_sf"/>
</dbReference>
<dbReference type="GO" id="GO:0003700">
    <property type="term" value="F:DNA-binding transcription factor activity"/>
    <property type="evidence" value="ECO:0007669"/>
    <property type="project" value="TreeGrafter"/>
</dbReference>
<dbReference type="AlphaFoldDB" id="A0A7W9M5Q6"/>
<dbReference type="Pfam" id="PF13560">
    <property type="entry name" value="HTH_31"/>
    <property type="match status" value="1"/>
</dbReference>
<dbReference type="Gene3D" id="1.10.260.40">
    <property type="entry name" value="lambda repressor-like DNA-binding domains"/>
    <property type="match status" value="1"/>
</dbReference>
<proteinExistence type="predicted"/>
<evidence type="ECO:0000313" key="4">
    <source>
        <dbReference type="Proteomes" id="UP000552097"/>
    </source>
</evidence>
<dbReference type="CDD" id="cd00093">
    <property type="entry name" value="HTH_XRE"/>
    <property type="match status" value="1"/>
</dbReference>
<evidence type="ECO:0000259" key="2">
    <source>
        <dbReference type="PROSITE" id="PS50943"/>
    </source>
</evidence>
<dbReference type="InterPro" id="IPR001387">
    <property type="entry name" value="Cro/C1-type_HTH"/>
</dbReference>
<keyword evidence="1" id="KW-0238">DNA-binding</keyword>
<keyword evidence="4" id="KW-1185">Reference proteome</keyword>
<dbReference type="GO" id="GO:0005829">
    <property type="term" value="C:cytosol"/>
    <property type="evidence" value="ECO:0007669"/>
    <property type="project" value="TreeGrafter"/>
</dbReference>
<gene>
    <name evidence="3" type="ORF">F4560_008220</name>
</gene>
<reference evidence="3 4" key="1">
    <citation type="submission" date="2020-08" db="EMBL/GenBank/DDBJ databases">
        <title>Sequencing the genomes of 1000 actinobacteria strains.</title>
        <authorList>
            <person name="Klenk H.-P."/>
        </authorList>
    </citation>
    <scope>NUCLEOTIDE SEQUENCE [LARGE SCALE GENOMIC DNA]</scope>
    <source>
        <strain evidence="3 4">DSM 45486</strain>
    </source>
</reference>
<evidence type="ECO:0000256" key="1">
    <source>
        <dbReference type="ARBA" id="ARBA00023125"/>
    </source>
</evidence>
<dbReference type="SUPFAM" id="SSF47413">
    <property type="entry name" value="lambda repressor-like DNA-binding domains"/>
    <property type="match status" value="1"/>
</dbReference>
<dbReference type="InterPro" id="IPR050807">
    <property type="entry name" value="TransReg_Diox_bact_type"/>
</dbReference>
<dbReference type="SMART" id="SM00530">
    <property type="entry name" value="HTH_XRE"/>
    <property type="match status" value="1"/>
</dbReference>
<accession>A0A7W9M5Q6</accession>
<dbReference type="PANTHER" id="PTHR46797">
    <property type="entry name" value="HTH-TYPE TRANSCRIPTIONAL REGULATOR"/>
    <property type="match status" value="1"/>
</dbReference>
<sequence length="403" mass="43989">MDDTYIGRRVREVRSWRGMNLKATADLAGMSASYLSMIENGKRPVTRRQTLEALARALRVAPTELTGRPWDRDHDRSTEIHPDLVALAATLDAYEIGDDPGDPAREWPAVAADVDRLVELMQIRADYATQATLLPGLLGELHALYVREPGLRAVVLLGLLRCYSSATWVARLLRSDGLTLMAAMRVRQCADDLAVPAWKGYAAWLRGVTTGSLNRARQYQRAVAMADTLTSHLDDIDVAQAYGQLQLSAALAAAAQADRDTAMTHLAEADAIADRADLDVGQFAQVWFGRINVGIWRATIGMELGDGAKVAETARGVPVEKIPSPARQAVFYSTVGRGLISEKRTAEAGLRLLLRAEHLAPQHVRGDVFVREAVAAMLRRAERDAGGRELRGLAWRMGVAPIG</sequence>
<organism evidence="3 4">
    <name type="scientific">Saccharothrix ecbatanensis</name>
    <dbReference type="NCBI Taxonomy" id="1105145"/>
    <lineage>
        <taxon>Bacteria</taxon>
        <taxon>Bacillati</taxon>
        <taxon>Actinomycetota</taxon>
        <taxon>Actinomycetes</taxon>
        <taxon>Pseudonocardiales</taxon>
        <taxon>Pseudonocardiaceae</taxon>
        <taxon>Saccharothrix</taxon>
    </lineage>
</organism>
<dbReference type="RefSeq" id="WP_184928350.1">
    <property type="nucleotide sequence ID" value="NZ_JACHMO010000001.1"/>
</dbReference>
<dbReference type="EMBL" id="JACHMO010000001">
    <property type="protein sequence ID" value="MBB5808452.1"/>
    <property type="molecule type" value="Genomic_DNA"/>
</dbReference>
<protein>
    <submittedName>
        <fullName evidence="3">Transcriptional regulator with XRE-family HTH domain</fullName>
    </submittedName>
</protein>
<dbReference type="PROSITE" id="PS50943">
    <property type="entry name" value="HTH_CROC1"/>
    <property type="match status" value="1"/>
</dbReference>
<dbReference type="Proteomes" id="UP000552097">
    <property type="component" value="Unassembled WGS sequence"/>
</dbReference>
<dbReference type="GO" id="GO:0003677">
    <property type="term" value="F:DNA binding"/>
    <property type="evidence" value="ECO:0007669"/>
    <property type="project" value="UniProtKB-KW"/>
</dbReference>
<name>A0A7W9M5Q6_9PSEU</name>
<dbReference type="PANTHER" id="PTHR46797:SF1">
    <property type="entry name" value="METHYLPHOSPHONATE SYNTHASE"/>
    <property type="match status" value="1"/>
</dbReference>
<comment type="caution">
    <text evidence="3">The sequence shown here is derived from an EMBL/GenBank/DDBJ whole genome shotgun (WGS) entry which is preliminary data.</text>
</comment>
<feature type="domain" description="HTH cro/C1-type" evidence="2">
    <location>
        <begin position="10"/>
        <end position="65"/>
    </location>
</feature>
<evidence type="ECO:0000313" key="3">
    <source>
        <dbReference type="EMBL" id="MBB5808452.1"/>
    </source>
</evidence>